<dbReference type="RefSeq" id="WP_198442739.1">
    <property type="nucleotide sequence ID" value="NZ_CBCSHE010000017.1"/>
</dbReference>
<feature type="chain" id="PRO_5032537942" description="YD repeat-containing protein" evidence="1">
    <location>
        <begin position="20"/>
        <end position="280"/>
    </location>
</feature>
<evidence type="ECO:0008006" key="4">
    <source>
        <dbReference type="Google" id="ProtNLM"/>
    </source>
</evidence>
<gene>
    <name evidence="2" type="ORF">IWA51_00505</name>
</gene>
<sequence>MKKSILAFALFTAVTAAFALDSGSFTPKGSISSYTKTDYNVTSKFGDYFRSVNEKHVHVYSADGLVSESATYTARDELVDKITYKYDVSRNLVESVYSGADGVVIYKTQIEYQSDGKIKSESEYKEDGTLASKTIYKYEDAKVTESFYDGEGKLLSRIITILGENGKPAEEKQYFADGSLSLKKVYTWLDAVTVSSIEEFDETDSFVKKHVYRYDESGALSEVQTYNASNVLCTREIYKNDSLGNPVRISVYAVAEKFGATVNELQSISEFAYKDTSAAK</sequence>
<evidence type="ECO:0000256" key="1">
    <source>
        <dbReference type="SAM" id="SignalP"/>
    </source>
</evidence>
<evidence type="ECO:0000313" key="2">
    <source>
        <dbReference type="EMBL" id="QQA01148.1"/>
    </source>
</evidence>
<dbReference type="KEGG" id="tper:IWA51_00505"/>
<dbReference type="Proteomes" id="UP000595224">
    <property type="component" value="Chromosome"/>
</dbReference>
<feature type="signal peptide" evidence="1">
    <location>
        <begin position="1"/>
        <end position="19"/>
    </location>
</feature>
<keyword evidence="3" id="KW-1185">Reference proteome</keyword>
<keyword evidence="1" id="KW-0732">Signal</keyword>
<organism evidence="2 3">
    <name type="scientific">Treponema peruense</name>
    <dbReference type="NCBI Taxonomy" id="2787628"/>
    <lineage>
        <taxon>Bacteria</taxon>
        <taxon>Pseudomonadati</taxon>
        <taxon>Spirochaetota</taxon>
        <taxon>Spirochaetia</taxon>
        <taxon>Spirochaetales</taxon>
        <taxon>Treponemataceae</taxon>
        <taxon>Treponema</taxon>
    </lineage>
</organism>
<dbReference type="AlphaFoldDB" id="A0A7T3RDL1"/>
<dbReference type="Gene3D" id="3.90.930.1">
    <property type="match status" value="1"/>
</dbReference>
<proteinExistence type="predicted"/>
<reference evidence="2 3" key="1">
    <citation type="submission" date="2020-11" db="EMBL/GenBank/DDBJ databases">
        <title>Treponema Peruensis nv. sp., first commensal Treponema isolated from human feces.</title>
        <authorList>
            <person name="Belkhou C."/>
            <person name="Raes J."/>
        </authorList>
    </citation>
    <scope>NUCLEOTIDE SEQUENCE [LARGE SCALE GENOMIC DNA]</scope>
    <source>
        <strain evidence="2 3">RCC2812</strain>
    </source>
</reference>
<accession>A0A7T3RDL1</accession>
<evidence type="ECO:0000313" key="3">
    <source>
        <dbReference type="Proteomes" id="UP000595224"/>
    </source>
</evidence>
<name>A0A7T3RDL1_9SPIR</name>
<dbReference type="EMBL" id="CP064936">
    <property type="protein sequence ID" value="QQA01148.1"/>
    <property type="molecule type" value="Genomic_DNA"/>
</dbReference>
<protein>
    <recommendedName>
        <fullName evidence="4">YD repeat-containing protein</fullName>
    </recommendedName>
</protein>